<dbReference type="SUPFAM" id="SSF51338">
    <property type="entry name" value="Composite domain of metallo-dependent hydrolases"/>
    <property type="match status" value="1"/>
</dbReference>
<feature type="domain" description="Amidohydrolase 3" evidence="2">
    <location>
        <begin position="78"/>
        <end position="565"/>
    </location>
</feature>
<dbReference type="EMBL" id="QNSB01000010">
    <property type="protein sequence ID" value="RBP69936.1"/>
    <property type="molecule type" value="Genomic_DNA"/>
</dbReference>
<dbReference type="AlphaFoldDB" id="A0A366IF16"/>
<evidence type="ECO:0000313" key="4">
    <source>
        <dbReference type="Proteomes" id="UP000253509"/>
    </source>
</evidence>
<evidence type="ECO:0000256" key="1">
    <source>
        <dbReference type="SAM" id="MobiDB-lite"/>
    </source>
</evidence>
<evidence type="ECO:0000313" key="3">
    <source>
        <dbReference type="EMBL" id="RBP69936.1"/>
    </source>
</evidence>
<comment type="caution">
    <text evidence="3">The sequence shown here is derived from an EMBL/GenBank/DDBJ whole genome shotgun (WGS) entry which is preliminary data.</text>
</comment>
<dbReference type="Gene3D" id="3.20.20.140">
    <property type="entry name" value="Metal-dependent hydrolases"/>
    <property type="match status" value="1"/>
</dbReference>
<dbReference type="PANTHER" id="PTHR22642:SF20">
    <property type="entry name" value="AMIDOHYDROLASE 3 DOMAIN-CONTAINING PROTEIN"/>
    <property type="match status" value="1"/>
</dbReference>
<keyword evidence="4" id="KW-1185">Reference proteome</keyword>
<accession>A0A366IF16</accession>
<dbReference type="SUPFAM" id="SSF51556">
    <property type="entry name" value="Metallo-dependent hydrolases"/>
    <property type="match status" value="1"/>
</dbReference>
<dbReference type="Gene3D" id="2.30.40.10">
    <property type="entry name" value="Urease, subunit C, domain 1"/>
    <property type="match status" value="1"/>
</dbReference>
<protein>
    <recommendedName>
        <fullName evidence="2">Amidohydrolase 3 domain-containing protein</fullName>
    </recommendedName>
</protein>
<reference evidence="3 4" key="1">
    <citation type="submission" date="2018-06" db="EMBL/GenBank/DDBJ databases">
        <title>Freshwater and sediment microbial communities from various areas in North America, analyzing microbe dynamics in response to fracking.</title>
        <authorList>
            <person name="Lamendella R."/>
        </authorList>
    </citation>
    <scope>NUCLEOTIDE SEQUENCE [LARGE SCALE GENOMIC DNA]</scope>
    <source>
        <strain evidence="3 4">3b_TX</strain>
    </source>
</reference>
<dbReference type="CDD" id="cd01300">
    <property type="entry name" value="YtcJ_like"/>
    <property type="match status" value="1"/>
</dbReference>
<organism evidence="3 4">
    <name type="scientific">Brevibacterium celere</name>
    <dbReference type="NCBI Taxonomy" id="225845"/>
    <lineage>
        <taxon>Bacteria</taxon>
        <taxon>Bacillati</taxon>
        <taxon>Actinomycetota</taxon>
        <taxon>Actinomycetes</taxon>
        <taxon>Micrococcales</taxon>
        <taxon>Brevibacteriaceae</taxon>
        <taxon>Brevibacterium</taxon>
    </lineage>
</organism>
<dbReference type="RefSeq" id="WP_245940779.1">
    <property type="nucleotide sequence ID" value="NZ_QNSB01000010.1"/>
</dbReference>
<dbReference type="InterPro" id="IPR013108">
    <property type="entry name" value="Amidohydro_3"/>
</dbReference>
<feature type="region of interest" description="Disordered" evidence="1">
    <location>
        <begin position="14"/>
        <end position="38"/>
    </location>
</feature>
<name>A0A366IF16_9MICO</name>
<dbReference type="Pfam" id="PF07969">
    <property type="entry name" value="Amidohydro_3"/>
    <property type="match status" value="1"/>
</dbReference>
<evidence type="ECO:0000259" key="2">
    <source>
        <dbReference type="Pfam" id="PF07969"/>
    </source>
</evidence>
<dbReference type="PANTHER" id="PTHR22642">
    <property type="entry name" value="IMIDAZOLONEPROPIONASE"/>
    <property type="match status" value="1"/>
</dbReference>
<dbReference type="Gene3D" id="3.10.310.70">
    <property type="match status" value="1"/>
</dbReference>
<dbReference type="InterPro" id="IPR011059">
    <property type="entry name" value="Metal-dep_hydrolase_composite"/>
</dbReference>
<dbReference type="InterPro" id="IPR032466">
    <property type="entry name" value="Metal_Hydrolase"/>
</dbReference>
<proteinExistence type="predicted"/>
<feature type="compositionally biased region" description="Basic and acidic residues" evidence="1">
    <location>
        <begin position="19"/>
        <end position="38"/>
    </location>
</feature>
<gene>
    <name evidence="3" type="ORF">DFO65_11094</name>
</gene>
<dbReference type="GO" id="GO:0016810">
    <property type="term" value="F:hydrolase activity, acting on carbon-nitrogen (but not peptide) bonds"/>
    <property type="evidence" value="ECO:0007669"/>
    <property type="project" value="InterPro"/>
</dbReference>
<dbReference type="Proteomes" id="UP000253509">
    <property type="component" value="Unassembled WGS sequence"/>
</dbReference>
<dbReference type="InterPro" id="IPR033932">
    <property type="entry name" value="YtcJ-like"/>
</dbReference>
<sequence>MAITLFHNGQVFLGEQEGEADRSRPDRSRPGHARPDREPAFAEALVVDAGTILFVGTATEASTAAEERAAETGTAVTEVDLEGRLVLPGFVDGHAHILGTGEALARVPLTDAGDLDEIRSRLVAAREADPQAPRILGRGWLFDAVPGNAPTAAMIDEVIPDIPVYLDANDYHSCWVNSAALAEMGIDRETPDPVGGEIERDANGDATGMLYETAAGEFAWNHLDEVSDEASEDDALERVFTAYLEAGVTTAVDMGLGEVDLAAFARARERHGGELPMNVIAHWRVNNTGDRSRNLAQVDRAIDLARAGMPSGLRVAGIKCIIDGTIDACTATMSEPFTNGRNADPIWPLADLEPVVVAADAADLQIALHAIGDEAIDIAIRALESAVRVNGEKPRRHRIEHLEYAAPGTAERLAALGITASMQPVHTDAAIRDNWTELVGPERARRGFAWPEYEDAGALLAFSTDTPTAPHEALPNLYIATTRKSALDPSLAANEPELAVGLTAAILHATRDAAIASGEGERRGALRPGFAADLTVLDADPFVLGLDSLREGTVRMTMVAGQVVHRH</sequence>